<gene>
    <name evidence="2" type="ORF">NG895_09415</name>
</gene>
<sequence>MSEYQFLAFRAVDRPLTDRELVYARNQSSRAEITCWRFENEYHFGDFSGDAVGLLRHGYDAHLHYANFGIRKMALRLPSGLPLPNSVWAKYISLEGLTWKKDSRGKGGVLTLNPYHDAGDLEEIWSPGEYLDNLVKIRNQLLTGDARVLYSLWLCAAADQYGSPDIIEPPVPGGLTECLELCGPVMEFFGLDPMILVAASEGAPTLPAQQDQQHCRDAWIEALSQRECKGLLRKLLVDNAAVVKAEMLAAIRESAPSKNWPCAALGRTFAELLERTDVLRTEHEAKAQKKREAASRRKAARQECERQDRMKQMVNAPQKWLREATTLVEARGTNNYKAAAEILADLRDAVGGDEGAQITGKHAAHLAMKHPTLTHLKSSLRKRGLLE</sequence>
<evidence type="ECO:0000256" key="1">
    <source>
        <dbReference type="SAM" id="MobiDB-lite"/>
    </source>
</evidence>
<dbReference type="Proteomes" id="UP001155241">
    <property type="component" value="Unassembled WGS sequence"/>
</dbReference>
<organism evidence="2 3">
    <name type="scientific">Aeoliella straminimaris</name>
    <dbReference type="NCBI Taxonomy" id="2954799"/>
    <lineage>
        <taxon>Bacteria</taxon>
        <taxon>Pseudomonadati</taxon>
        <taxon>Planctomycetota</taxon>
        <taxon>Planctomycetia</taxon>
        <taxon>Pirellulales</taxon>
        <taxon>Lacipirellulaceae</taxon>
        <taxon>Aeoliella</taxon>
    </lineage>
</organism>
<dbReference type="RefSeq" id="WP_252852231.1">
    <property type="nucleotide sequence ID" value="NZ_JAMXLR010000034.1"/>
</dbReference>
<evidence type="ECO:0000313" key="2">
    <source>
        <dbReference type="EMBL" id="MCO6044125.1"/>
    </source>
</evidence>
<name>A0A9X2JFK8_9BACT</name>
<proteinExistence type="predicted"/>
<dbReference type="EMBL" id="JAMXLR010000034">
    <property type="protein sequence ID" value="MCO6044125.1"/>
    <property type="molecule type" value="Genomic_DNA"/>
</dbReference>
<dbReference type="AlphaFoldDB" id="A0A9X2JFK8"/>
<keyword evidence="3" id="KW-1185">Reference proteome</keyword>
<comment type="caution">
    <text evidence="2">The sequence shown here is derived from an EMBL/GenBank/DDBJ whole genome shotgun (WGS) entry which is preliminary data.</text>
</comment>
<evidence type="ECO:0000313" key="3">
    <source>
        <dbReference type="Proteomes" id="UP001155241"/>
    </source>
</evidence>
<protein>
    <submittedName>
        <fullName evidence="2">Uncharacterized protein</fullName>
    </submittedName>
</protein>
<accession>A0A9X2JFK8</accession>
<reference evidence="2" key="1">
    <citation type="submission" date="2022-06" db="EMBL/GenBank/DDBJ databases">
        <title>Aeoliella straminimaris, a novel planctomycete from sediments.</title>
        <authorList>
            <person name="Vitorino I.R."/>
            <person name="Lage O.M."/>
        </authorList>
    </citation>
    <scope>NUCLEOTIDE SEQUENCE</scope>
    <source>
        <strain evidence="2">ICT_H6.2</strain>
    </source>
</reference>
<feature type="region of interest" description="Disordered" evidence="1">
    <location>
        <begin position="284"/>
        <end position="308"/>
    </location>
</feature>